<gene>
    <name evidence="2" type="ORF">ATNIH1004_002092</name>
</gene>
<feature type="compositionally biased region" description="Polar residues" evidence="1">
    <location>
        <begin position="67"/>
        <end position="79"/>
    </location>
</feature>
<name>A0A5M9MQM7_9EURO</name>
<reference evidence="2 3" key="1">
    <citation type="submission" date="2019-08" db="EMBL/GenBank/DDBJ databases">
        <title>The genome sequence of a newly discovered highly antifungal drug resistant Aspergillus species, Aspergillus tanneri NIH 1004.</title>
        <authorList>
            <person name="Mounaud S."/>
            <person name="Singh I."/>
            <person name="Joardar V."/>
            <person name="Pakala S."/>
            <person name="Pakala S."/>
            <person name="Venepally P."/>
            <person name="Chung J.K."/>
            <person name="Losada L."/>
            <person name="Nierman W.C."/>
        </authorList>
    </citation>
    <scope>NUCLEOTIDE SEQUENCE [LARGE SCALE GENOMIC DNA]</scope>
    <source>
        <strain evidence="2 3">NIH1004</strain>
    </source>
</reference>
<feature type="compositionally biased region" description="Acidic residues" evidence="1">
    <location>
        <begin position="44"/>
        <end position="54"/>
    </location>
</feature>
<feature type="compositionally biased region" description="Basic and acidic residues" evidence="1">
    <location>
        <begin position="118"/>
        <end position="130"/>
    </location>
</feature>
<dbReference type="Proteomes" id="UP000324241">
    <property type="component" value="Unassembled WGS sequence"/>
</dbReference>
<organism evidence="2 3">
    <name type="scientific">Aspergillus tanneri</name>
    <dbReference type="NCBI Taxonomy" id="1220188"/>
    <lineage>
        <taxon>Eukaryota</taxon>
        <taxon>Fungi</taxon>
        <taxon>Dikarya</taxon>
        <taxon>Ascomycota</taxon>
        <taxon>Pezizomycotina</taxon>
        <taxon>Eurotiomycetes</taxon>
        <taxon>Eurotiomycetidae</taxon>
        <taxon>Eurotiales</taxon>
        <taxon>Aspergillaceae</taxon>
        <taxon>Aspergillus</taxon>
        <taxon>Aspergillus subgen. Circumdati</taxon>
    </lineage>
</organism>
<proteinExistence type="predicted"/>
<dbReference type="RefSeq" id="XP_033428782.1">
    <property type="nucleotide sequence ID" value="XM_033566787.1"/>
</dbReference>
<feature type="compositionally biased region" description="Polar residues" evidence="1">
    <location>
        <begin position="12"/>
        <end position="31"/>
    </location>
</feature>
<protein>
    <submittedName>
        <fullName evidence="2">Uncharacterized protein</fullName>
    </submittedName>
</protein>
<accession>A0A5M9MQM7</accession>
<dbReference type="AlphaFoldDB" id="A0A5M9MQM7"/>
<evidence type="ECO:0000313" key="3">
    <source>
        <dbReference type="Proteomes" id="UP000324241"/>
    </source>
</evidence>
<evidence type="ECO:0000256" key="1">
    <source>
        <dbReference type="SAM" id="MobiDB-lite"/>
    </source>
</evidence>
<feature type="region of interest" description="Disordered" evidence="1">
    <location>
        <begin position="1"/>
        <end position="133"/>
    </location>
</feature>
<sequence>MSERARDPRTGQFISSRENTKGPSTEPSAASSEDPVAISLPGEFLEEEEPEESEQESRIEVSEAAEQGNSSEQEQTEQGSWIKASRETERGNPGGSEEYRIELSEATELGEPDVPDVPGKETPEGDRDPSEQLQAELAVKMAGTSGNGQGGQEG</sequence>
<dbReference type="EMBL" id="QUQM01000001">
    <property type="protein sequence ID" value="KAA8649421.1"/>
    <property type="molecule type" value="Genomic_DNA"/>
</dbReference>
<evidence type="ECO:0000313" key="2">
    <source>
        <dbReference type="EMBL" id="KAA8649421.1"/>
    </source>
</evidence>
<comment type="caution">
    <text evidence="2">The sequence shown here is derived from an EMBL/GenBank/DDBJ whole genome shotgun (WGS) entry which is preliminary data.</text>
</comment>
<dbReference type="GeneID" id="54324794"/>